<dbReference type="STRING" id="356305.SAMN05421841_2612"/>
<sequence length="259" mass="30132">MKNPEEFDCHQVKLDLIQSIIEMPCIEIEKYSLVDFFFNYRLSEQQVVCMRNKASKVIFGKDSDVELKDFVIDTTSFKNINLEFDFVHFCFIDTVSLQTELEIPINNLQHTLYYIIINCNKNDLIDFDFNSVAYNAYIVNDSNVLQKITLTNDDYANIRNRFLTRVGSTIRQNTTFNAITEYITFSAKKVKDFRNELPSNSTFNVRLICIDKNCNINSPSQEVTDYLSQSRNQNRLSLAFQKINTVGPGDYYDIGNMQP</sequence>
<dbReference type="Proteomes" id="UP000199469">
    <property type="component" value="Unassembled WGS sequence"/>
</dbReference>
<protein>
    <submittedName>
        <fullName evidence="1">Uncharacterized protein</fullName>
    </submittedName>
</protein>
<proteinExistence type="predicted"/>
<name>A0A1I0RH59_9FLAO</name>
<dbReference type="OrthoDB" id="9995037at2"/>
<accession>A0A1I0RH59</accession>
<keyword evidence="2" id="KW-1185">Reference proteome</keyword>
<gene>
    <name evidence="1" type="ORF">SAMN05421841_2612</name>
</gene>
<organism evidence="1 2">
    <name type="scientific">Chryseobacterium wanjuense</name>
    <dbReference type="NCBI Taxonomy" id="356305"/>
    <lineage>
        <taxon>Bacteria</taxon>
        <taxon>Pseudomonadati</taxon>
        <taxon>Bacteroidota</taxon>
        <taxon>Flavobacteriia</taxon>
        <taxon>Flavobacteriales</taxon>
        <taxon>Weeksellaceae</taxon>
        <taxon>Chryseobacterium group</taxon>
        <taxon>Chryseobacterium</taxon>
    </lineage>
</organism>
<evidence type="ECO:0000313" key="1">
    <source>
        <dbReference type="EMBL" id="SEW39606.1"/>
    </source>
</evidence>
<reference evidence="2" key="1">
    <citation type="submission" date="2016-10" db="EMBL/GenBank/DDBJ databases">
        <authorList>
            <person name="Varghese N."/>
            <person name="Submissions S."/>
        </authorList>
    </citation>
    <scope>NUCLEOTIDE SEQUENCE [LARGE SCALE GENOMIC DNA]</scope>
    <source>
        <strain evidence="2">DSM 17724</strain>
    </source>
</reference>
<evidence type="ECO:0000313" key="2">
    <source>
        <dbReference type="Proteomes" id="UP000199469"/>
    </source>
</evidence>
<dbReference type="EMBL" id="FOIU01000002">
    <property type="protein sequence ID" value="SEW39606.1"/>
    <property type="molecule type" value="Genomic_DNA"/>
</dbReference>
<dbReference type="RefSeq" id="WP_089793261.1">
    <property type="nucleotide sequence ID" value="NZ_FOIU01000002.1"/>
</dbReference>
<dbReference type="AlphaFoldDB" id="A0A1I0RH59"/>